<dbReference type="Gene3D" id="3.40.50.720">
    <property type="entry name" value="NAD(P)-binding Rossmann-like Domain"/>
    <property type="match status" value="2"/>
</dbReference>
<dbReference type="EMBL" id="JARJCM010000003">
    <property type="protein sequence ID" value="KAJ7046374.1"/>
    <property type="molecule type" value="Genomic_DNA"/>
</dbReference>
<dbReference type="InterPro" id="IPR036291">
    <property type="entry name" value="NAD(P)-bd_dom_sf"/>
</dbReference>
<accession>A0AAD6XIK3</accession>
<dbReference type="AlphaFoldDB" id="A0AAD6XIK3"/>
<dbReference type="PANTHER" id="PTHR24320">
    <property type="entry name" value="RETINOL DEHYDROGENASE"/>
    <property type="match status" value="1"/>
</dbReference>
<comment type="caution">
    <text evidence="3">The sequence shown here is derived from an EMBL/GenBank/DDBJ whole genome shotgun (WGS) entry which is preliminary data.</text>
</comment>
<dbReference type="SUPFAM" id="SSF51735">
    <property type="entry name" value="NAD(P)-binding Rossmann-fold domains"/>
    <property type="match status" value="1"/>
</dbReference>
<gene>
    <name evidence="3" type="ORF">C8F04DRAFT_1248621</name>
</gene>
<sequence>MSDFDFHTTAQEVATAFAGEITGTSLSGLGLETARVIAKHPSLVIAGHNEERLKLSEKALREKIPPASIRLLIFDVSSFSDVRKAAAETNGEPSSARVKWKTIEEGASIITVAAAFDPNFNDKFGVYLTDCKDITSTIASHASDPAPTEKLWNLTEEVVGETFTFSRL</sequence>
<dbReference type="GO" id="GO:0016491">
    <property type="term" value="F:oxidoreductase activity"/>
    <property type="evidence" value="ECO:0007669"/>
    <property type="project" value="UniProtKB-KW"/>
</dbReference>
<dbReference type="PANTHER" id="PTHR24320:SF148">
    <property type="entry name" value="NAD(P)-BINDING ROSSMANN-FOLD SUPERFAMILY PROTEIN"/>
    <property type="match status" value="1"/>
</dbReference>
<comment type="similarity">
    <text evidence="1">Belongs to the short-chain dehydrogenases/reductases (SDR) family.</text>
</comment>
<keyword evidence="2" id="KW-0560">Oxidoreductase</keyword>
<evidence type="ECO:0000313" key="3">
    <source>
        <dbReference type="EMBL" id="KAJ7046374.1"/>
    </source>
</evidence>
<keyword evidence="4" id="KW-1185">Reference proteome</keyword>
<evidence type="ECO:0000313" key="4">
    <source>
        <dbReference type="Proteomes" id="UP001218188"/>
    </source>
</evidence>
<organism evidence="3 4">
    <name type="scientific">Mycena alexandri</name>
    <dbReference type="NCBI Taxonomy" id="1745969"/>
    <lineage>
        <taxon>Eukaryota</taxon>
        <taxon>Fungi</taxon>
        <taxon>Dikarya</taxon>
        <taxon>Basidiomycota</taxon>
        <taxon>Agaricomycotina</taxon>
        <taxon>Agaricomycetes</taxon>
        <taxon>Agaricomycetidae</taxon>
        <taxon>Agaricales</taxon>
        <taxon>Marasmiineae</taxon>
        <taxon>Mycenaceae</taxon>
        <taxon>Mycena</taxon>
    </lineage>
</organism>
<protein>
    <submittedName>
        <fullName evidence="3">Uncharacterized protein</fullName>
    </submittedName>
</protein>
<evidence type="ECO:0000256" key="2">
    <source>
        <dbReference type="ARBA" id="ARBA00023002"/>
    </source>
</evidence>
<proteinExistence type="inferred from homology"/>
<evidence type="ECO:0000256" key="1">
    <source>
        <dbReference type="ARBA" id="ARBA00006484"/>
    </source>
</evidence>
<name>A0AAD6XIK3_9AGAR</name>
<dbReference type="Proteomes" id="UP001218188">
    <property type="component" value="Unassembled WGS sequence"/>
</dbReference>
<reference evidence="3" key="1">
    <citation type="submission" date="2023-03" db="EMBL/GenBank/DDBJ databases">
        <title>Massive genome expansion in bonnet fungi (Mycena s.s.) driven by repeated elements and novel gene families across ecological guilds.</title>
        <authorList>
            <consortium name="Lawrence Berkeley National Laboratory"/>
            <person name="Harder C.B."/>
            <person name="Miyauchi S."/>
            <person name="Viragh M."/>
            <person name="Kuo A."/>
            <person name="Thoen E."/>
            <person name="Andreopoulos B."/>
            <person name="Lu D."/>
            <person name="Skrede I."/>
            <person name="Drula E."/>
            <person name="Henrissat B."/>
            <person name="Morin E."/>
            <person name="Kohler A."/>
            <person name="Barry K."/>
            <person name="LaButti K."/>
            <person name="Morin E."/>
            <person name="Salamov A."/>
            <person name="Lipzen A."/>
            <person name="Mereny Z."/>
            <person name="Hegedus B."/>
            <person name="Baldrian P."/>
            <person name="Stursova M."/>
            <person name="Weitz H."/>
            <person name="Taylor A."/>
            <person name="Grigoriev I.V."/>
            <person name="Nagy L.G."/>
            <person name="Martin F."/>
            <person name="Kauserud H."/>
        </authorList>
    </citation>
    <scope>NUCLEOTIDE SEQUENCE</scope>
    <source>
        <strain evidence="3">CBHHK200</strain>
    </source>
</reference>